<evidence type="ECO:0008006" key="4">
    <source>
        <dbReference type="Google" id="ProtNLM"/>
    </source>
</evidence>
<dbReference type="InterPro" id="IPR007294">
    <property type="entry name" value="DUF401"/>
</dbReference>
<comment type="caution">
    <text evidence="2">The sequence shown here is derived from an EMBL/GenBank/DDBJ whole genome shotgun (WGS) entry which is preliminary data.</text>
</comment>
<dbReference type="PANTHER" id="PTHR39556">
    <property type="entry name" value="PROTEIN, PUTATIVE-RELATED"/>
    <property type="match status" value="1"/>
</dbReference>
<sequence>MNLYNLLALFALALVLIFLTLRRVNLAVALASITVAYGILTLRERILEVTCAALNADLVRLISAFVLAFFLAEFLRSAGVADNIVKGLSSIDARLTCLAIPAIIGLIPIPGGALVSAVMLRDHYNSMKFSPEQATFMNYWFRHIWVPSWPLFQSIILAAAVLSLKVVEVVEVTYVGTIAAILGGVLVASPWLKSSRQLIYAGNKRALLHLWPFILVALLVVLLKLGVVDALLVVIIAVLMIYKPSKEALIKAVKFALNPTILAAVFAVMVLKEYVVASGAAHNFASLALSLSMPAEMLVFIVPFAVGSVLTNEFIFVGITFPLLLPLITKQTLFWAYLGGYLGVLLSPVHLCLVLTAQHFNASIGKVYKYTIPAVALTIALAYVIRHLLAA</sequence>
<keyword evidence="1" id="KW-0472">Membrane</keyword>
<reference evidence="2 3" key="1">
    <citation type="submission" date="2018-06" db="EMBL/GenBank/DDBJ databases">
        <title>Extensive metabolic versatility and redundancy in microbially diverse, dynamic hydrothermal sediments.</title>
        <authorList>
            <person name="Dombrowski N."/>
            <person name="Teske A."/>
            <person name="Baker B.J."/>
        </authorList>
    </citation>
    <scope>NUCLEOTIDE SEQUENCE [LARGE SCALE GENOMIC DNA]</scope>
    <source>
        <strain evidence="2">B66_G16</strain>
    </source>
</reference>
<feature type="transmembrane region" description="Helical" evidence="1">
    <location>
        <begin position="174"/>
        <end position="192"/>
    </location>
</feature>
<evidence type="ECO:0000313" key="2">
    <source>
        <dbReference type="EMBL" id="RLE49421.1"/>
    </source>
</evidence>
<name>A0A497ER80_9CREN</name>
<dbReference type="Proteomes" id="UP000278475">
    <property type="component" value="Unassembled WGS sequence"/>
</dbReference>
<protein>
    <recommendedName>
        <fullName evidence="4">DUF401 family protein</fullName>
    </recommendedName>
</protein>
<dbReference type="PANTHER" id="PTHR39556:SF1">
    <property type="entry name" value="PROTEIN, PUTATIVE-RELATED"/>
    <property type="match status" value="1"/>
</dbReference>
<evidence type="ECO:0000313" key="3">
    <source>
        <dbReference type="Proteomes" id="UP000278475"/>
    </source>
</evidence>
<keyword evidence="1" id="KW-0812">Transmembrane</keyword>
<gene>
    <name evidence="2" type="ORF">DRJ31_05000</name>
</gene>
<feature type="transmembrane region" description="Helical" evidence="1">
    <location>
        <begin position="252"/>
        <end position="271"/>
    </location>
</feature>
<feature type="transmembrane region" description="Helical" evidence="1">
    <location>
        <begin position="53"/>
        <end position="75"/>
    </location>
</feature>
<accession>A0A497ER80</accession>
<feature type="transmembrane region" description="Helical" evidence="1">
    <location>
        <begin position="212"/>
        <end position="240"/>
    </location>
</feature>
<feature type="transmembrane region" description="Helical" evidence="1">
    <location>
        <begin position="309"/>
        <end position="328"/>
    </location>
</feature>
<feature type="transmembrane region" description="Helical" evidence="1">
    <location>
        <begin position="367"/>
        <end position="385"/>
    </location>
</feature>
<organism evidence="2 3">
    <name type="scientific">Thermoproteota archaeon</name>
    <dbReference type="NCBI Taxonomy" id="2056631"/>
    <lineage>
        <taxon>Archaea</taxon>
        <taxon>Thermoproteota</taxon>
    </lineage>
</organism>
<keyword evidence="1" id="KW-1133">Transmembrane helix</keyword>
<dbReference type="EMBL" id="QMQV01000036">
    <property type="protein sequence ID" value="RLE49421.1"/>
    <property type="molecule type" value="Genomic_DNA"/>
</dbReference>
<dbReference type="Pfam" id="PF04165">
    <property type="entry name" value="DUF401"/>
    <property type="match status" value="1"/>
</dbReference>
<proteinExistence type="predicted"/>
<feature type="transmembrane region" description="Helical" evidence="1">
    <location>
        <begin position="95"/>
        <end position="120"/>
    </location>
</feature>
<feature type="transmembrane region" description="Helical" evidence="1">
    <location>
        <begin position="334"/>
        <end position="355"/>
    </location>
</feature>
<evidence type="ECO:0000256" key="1">
    <source>
        <dbReference type="SAM" id="Phobius"/>
    </source>
</evidence>
<feature type="transmembrane region" description="Helical" evidence="1">
    <location>
        <begin position="140"/>
        <end position="162"/>
    </location>
</feature>
<dbReference type="AlphaFoldDB" id="A0A497ER80"/>